<accession>A0ABW3JV05</accession>
<comment type="caution">
    <text evidence="2">The sequence shown here is derived from an EMBL/GenBank/DDBJ whole genome shotgun (WGS) entry which is preliminary data.</text>
</comment>
<evidence type="ECO:0000259" key="1">
    <source>
        <dbReference type="Pfam" id="PF00534"/>
    </source>
</evidence>
<dbReference type="Gene3D" id="3.40.50.2000">
    <property type="entry name" value="Glycogen Phosphorylase B"/>
    <property type="match status" value="2"/>
</dbReference>
<gene>
    <name evidence="2" type="ORF">ACFQ21_00575</name>
</gene>
<dbReference type="SUPFAM" id="SSF48239">
    <property type="entry name" value="Terpenoid cyclases/Protein prenyltransferases"/>
    <property type="match status" value="1"/>
</dbReference>
<dbReference type="SUPFAM" id="SSF53756">
    <property type="entry name" value="UDP-Glycosyltransferase/glycogen phosphorylase"/>
    <property type="match status" value="1"/>
</dbReference>
<dbReference type="RefSeq" id="WP_377573323.1">
    <property type="nucleotide sequence ID" value="NZ_JBHTKA010000001.1"/>
</dbReference>
<dbReference type="EC" id="2.4.-.-" evidence="2"/>
<dbReference type="PANTHER" id="PTHR12526:SF572">
    <property type="entry name" value="BLL5144 PROTEIN"/>
    <property type="match status" value="1"/>
</dbReference>
<dbReference type="PANTHER" id="PTHR12526">
    <property type="entry name" value="GLYCOSYLTRANSFERASE"/>
    <property type="match status" value="1"/>
</dbReference>
<keyword evidence="2" id="KW-0808">Transferase</keyword>
<evidence type="ECO:0000313" key="2">
    <source>
        <dbReference type="EMBL" id="MFD0997772.1"/>
    </source>
</evidence>
<proteinExistence type="predicted"/>
<dbReference type="InterPro" id="IPR001296">
    <property type="entry name" value="Glyco_trans_1"/>
</dbReference>
<reference evidence="3" key="1">
    <citation type="journal article" date="2019" name="Int. J. Syst. Evol. Microbiol.">
        <title>The Global Catalogue of Microorganisms (GCM) 10K type strain sequencing project: providing services to taxonomists for standard genome sequencing and annotation.</title>
        <authorList>
            <consortium name="The Broad Institute Genomics Platform"/>
            <consortium name="The Broad Institute Genome Sequencing Center for Infectious Disease"/>
            <person name="Wu L."/>
            <person name="Ma J."/>
        </authorList>
    </citation>
    <scope>NUCLEOTIDE SEQUENCE [LARGE SCALE GENOMIC DNA]</scope>
    <source>
        <strain evidence="3">CCUG 58938</strain>
    </source>
</reference>
<evidence type="ECO:0000313" key="3">
    <source>
        <dbReference type="Proteomes" id="UP001597112"/>
    </source>
</evidence>
<protein>
    <submittedName>
        <fullName evidence="2">Glycosyltransferase</fullName>
        <ecNumber evidence="2">2.4.-.-</ecNumber>
    </submittedName>
</protein>
<keyword evidence="2" id="KW-0328">Glycosyltransferase</keyword>
<dbReference type="EMBL" id="JBHTKA010000001">
    <property type="protein sequence ID" value="MFD0997772.1"/>
    <property type="molecule type" value="Genomic_DNA"/>
</dbReference>
<feature type="domain" description="Glycosyl transferase family 1" evidence="1">
    <location>
        <begin position="209"/>
        <end position="382"/>
    </location>
</feature>
<dbReference type="InterPro" id="IPR008928">
    <property type="entry name" value="6-hairpin_glycosidase_sf"/>
</dbReference>
<dbReference type="InterPro" id="IPR008930">
    <property type="entry name" value="Terpenoid_cyclase/PrenylTrfase"/>
</dbReference>
<dbReference type="SUPFAM" id="SSF48208">
    <property type="entry name" value="Six-hairpin glycosidases"/>
    <property type="match status" value="1"/>
</dbReference>
<dbReference type="Pfam" id="PF00534">
    <property type="entry name" value="Glycos_transf_1"/>
    <property type="match status" value="1"/>
</dbReference>
<dbReference type="Proteomes" id="UP001597112">
    <property type="component" value="Unassembled WGS sequence"/>
</dbReference>
<organism evidence="2 3">
    <name type="scientific">Ohtaekwangia kribbensis</name>
    <dbReference type="NCBI Taxonomy" id="688913"/>
    <lineage>
        <taxon>Bacteria</taxon>
        <taxon>Pseudomonadati</taxon>
        <taxon>Bacteroidota</taxon>
        <taxon>Cytophagia</taxon>
        <taxon>Cytophagales</taxon>
        <taxon>Fulvivirgaceae</taxon>
        <taxon>Ohtaekwangia</taxon>
    </lineage>
</organism>
<keyword evidence="3" id="KW-1185">Reference proteome</keyword>
<sequence length="772" mass="87076">MSSITDTKTRSSVSTRYFESDELQPINLDLPEVLFIASYPPRECGIATYTRDLIEAITEKFSASFSIKICALEGCTSYLYGQQVKYILPAFEYTAYEDLALNLNLNKNLCLVFVEHEFGLFGGDYGQHLLSLLCRLNKPVITTFHTILPDPDPERKKVVQGIADNSVSLVVMTLNAAKILEKEYAIAKEKITIIPHGTHLVSSFASREKKARNHLGNRLVLTTFGLLSPGKNIETALDAMPQIIREFPNVLYLIIGKTHPGVIQQEGERYRNYLEQKVQDLSLQGHVRFINRYMPLADLLTYLQRTDIYLFTSSDPFQAVSGTFAYAMSCGCPVISTPIPHAKELLAGAGLMVDFQRPDQLAELTIKLLSDTTLRHEMKLNALHKISPTAWPNAALAHVALLLRHTGKRIEQRYTLPPVSLSHMIRLTTDTGIIQFSKLASPDINSGYALDDNARALIAMCKYYEVIRDHSALVENYLGFIVSCQGKDGRFMNYVRADGTFDAKNQDENLEDANGRALWALSEFITREDLFDPALIAQAELSFLTAVYPLIKMRSPRAMSFVLKALYLYNVSKKSSILKEQIALLADDLIAKYRRVADNNWKWFESYLTYGNAVIPEAMLCAYLATGNPSYKIIAKLSFDFLLSIIFQNDEIKVVSNQGWLQKGQPAQRYGEQPIDIAYSILALDRFHEVFPGDGYQGKMQASFNWFLGKNHLNQIMYNPSTGGCYDGLEEHHINLNQGAESTVSYLLSRMVMEKNYNPVGLKKHKLLEEVY</sequence>
<dbReference type="GO" id="GO:0016757">
    <property type="term" value="F:glycosyltransferase activity"/>
    <property type="evidence" value="ECO:0007669"/>
    <property type="project" value="UniProtKB-KW"/>
</dbReference>
<name>A0ABW3JV05_9BACT</name>